<dbReference type="GO" id="GO:0000428">
    <property type="term" value="C:DNA-directed RNA polymerase complex"/>
    <property type="evidence" value="ECO:0007669"/>
    <property type="project" value="UniProtKB-KW"/>
</dbReference>
<name>A0A0A9Y8V4_LYGHE</name>
<protein>
    <submittedName>
        <fullName evidence="1">DNA-directed RNA polymerase subunit beta</fullName>
    </submittedName>
</protein>
<evidence type="ECO:0000313" key="1">
    <source>
        <dbReference type="EMBL" id="JAG28584.1"/>
    </source>
</evidence>
<dbReference type="EMBL" id="GBHO01014603">
    <property type="protein sequence ID" value="JAG29001.1"/>
    <property type="molecule type" value="Transcribed_RNA"/>
</dbReference>
<proteinExistence type="predicted"/>
<accession>A0A0A9Y8V4</accession>
<keyword evidence="1" id="KW-0804">Transcription</keyword>
<organism evidence="1">
    <name type="scientific">Lygus hesperus</name>
    <name type="common">Western plant bug</name>
    <dbReference type="NCBI Taxonomy" id="30085"/>
    <lineage>
        <taxon>Eukaryota</taxon>
        <taxon>Metazoa</taxon>
        <taxon>Ecdysozoa</taxon>
        <taxon>Arthropoda</taxon>
        <taxon>Hexapoda</taxon>
        <taxon>Insecta</taxon>
        <taxon>Pterygota</taxon>
        <taxon>Neoptera</taxon>
        <taxon>Paraneoptera</taxon>
        <taxon>Hemiptera</taxon>
        <taxon>Heteroptera</taxon>
        <taxon>Panheteroptera</taxon>
        <taxon>Cimicomorpha</taxon>
        <taxon>Miridae</taxon>
        <taxon>Mirini</taxon>
        <taxon>Lygus</taxon>
    </lineage>
</organism>
<dbReference type="AlphaFoldDB" id="A0A0A9Y8V4"/>
<gene>
    <name evidence="1" type="primary">rpoC_34</name>
    <name evidence="2" type="synonym">rpoC_56</name>
    <name evidence="1" type="ORF">CM83_25786</name>
    <name evidence="2" type="ORF">CM83_25797</name>
</gene>
<dbReference type="EMBL" id="GBHO01015020">
    <property type="protein sequence ID" value="JAG28584.1"/>
    <property type="molecule type" value="Transcribed_RNA"/>
</dbReference>
<evidence type="ECO:0000313" key="2">
    <source>
        <dbReference type="EMBL" id="JAG29001.1"/>
    </source>
</evidence>
<sequence length="145" mass="16927">MVRTSAVDRTDLPTLSDLLLDKNQQSTQGPPLNEMSYIRSLRRMYREVRLRDYGHGNRRLRSQKQKLSHVSTAFMNHSHKVLEKDKLSSKQHHPSNEDQRTLLERTFQFFSKFAGACCVAVVHVSRYSLYSGPHNYIAYTDSKRK</sequence>
<keyword evidence="1" id="KW-0240">DNA-directed RNA polymerase</keyword>
<reference evidence="1" key="2">
    <citation type="submission" date="2014-07" db="EMBL/GenBank/DDBJ databases">
        <authorList>
            <person name="Hull J."/>
        </authorList>
    </citation>
    <scope>NUCLEOTIDE SEQUENCE</scope>
</reference>
<reference evidence="1" key="1">
    <citation type="journal article" date="2014" name="PLoS ONE">
        <title>Transcriptome-Based Identification of ABC Transporters in the Western Tarnished Plant Bug Lygus hesperus.</title>
        <authorList>
            <person name="Hull J.J."/>
            <person name="Chaney K."/>
            <person name="Geib S.M."/>
            <person name="Fabrick J.A."/>
            <person name="Brent C.S."/>
            <person name="Walsh D."/>
            <person name="Lavine L.C."/>
        </authorList>
    </citation>
    <scope>NUCLEOTIDE SEQUENCE</scope>
</reference>